<dbReference type="GO" id="GO:0003677">
    <property type="term" value="F:DNA binding"/>
    <property type="evidence" value="ECO:0007669"/>
    <property type="project" value="UniProtKB-KW"/>
</dbReference>
<dbReference type="RefSeq" id="WP_108434032.1">
    <property type="nucleotide sequence ID" value="NZ_CP028918.1"/>
</dbReference>
<evidence type="ECO:0000256" key="1">
    <source>
        <dbReference type="ARBA" id="ARBA00009437"/>
    </source>
</evidence>
<accession>A0A2S0UHB4</accession>
<evidence type="ECO:0000256" key="4">
    <source>
        <dbReference type="ARBA" id="ARBA00023163"/>
    </source>
</evidence>
<dbReference type="InterPro" id="IPR050176">
    <property type="entry name" value="LTTR"/>
</dbReference>
<evidence type="ECO:0000259" key="5">
    <source>
        <dbReference type="PROSITE" id="PS50931"/>
    </source>
</evidence>
<dbReference type="InterPro" id="IPR036388">
    <property type="entry name" value="WH-like_DNA-bd_sf"/>
</dbReference>
<evidence type="ECO:0000256" key="2">
    <source>
        <dbReference type="ARBA" id="ARBA00023015"/>
    </source>
</evidence>
<reference evidence="6 7" key="1">
    <citation type="submission" date="2018-04" db="EMBL/GenBank/DDBJ databases">
        <title>Genome sequencing of Gemmobacter.</title>
        <authorList>
            <person name="Yi H."/>
            <person name="Baek M.-G."/>
        </authorList>
    </citation>
    <scope>NUCLEOTIDE SEQUENCE [LARGE SCALE GENOMIC DNA]</scope>
    <source>
        <strain evidence="6 7">HYN0069</strain>
    </source>
</reference>
<dbReference type="Gene3D" id="1.10.10.10">
    <property type="entry name" value="Winged helix-like DNA-binding domain superfamily/Winged helix DNA-binding domain"/>
    <property type="match status" value="1"/>
</dbReference>
<dbReference type="PANTHER" id="PTHR30579">
    <property type="entry name" value="TRANSCRIPTIONAL REGULATOR"/>
    <property type="match status" value="1"/>
</dbReference>
<dbReference type="InterPro" id="IPR000847">
    <property type="entry name" value="LysR_HTH_N"/>
</dbReference>
<keyword evidence="4" id="KW-0804">Transcription</keyword>
<evidence type="ECO:0000313" key="7">
    <source>
        <dbReference type="Proteomes" id="UP000244496"/>
    </source>
</evidence>
<dbReference type="PROSITE" id="PS50931">
    <property type="entry name" value="HTH_LYSR"/>
    <property type="match status" value="1"/>
</dbReference>
<evidence type="ECO:0000313" key="6">
    <source>
        <dbReference type="EMBL" id="AWB47203.1"/>
    </source>
</evidence>
<dbReference type="SUPFAM" id="SSF53850">
    <property type="entry name" value="Periplasmic binding protein-like II"/>
    <property type="match status" value="1"/>
</dbReference>
<gene>
    <name evidence="6" type="ORF">HYN69_00610</name>
</gene>
<organism evidence="6 7">
    <name type="scientific">Paragemmobacter aquarius</name>
    <dbReference type="NCBI Taxonomy" id="2169400"/>
    <lineage>
        <taxon>Bacteria</taxon>
        <taxon>Pseudomonadati</taxon>
        <taxon>Pseudomonadota</taxon>
        <taxon>Alphaproteobacteria</taxon>
        <taxon>Rhodobacterales</taxon>
        <taxon>Paracoccaceae</taxon>
        <taxon>Paragemmobacter</taxon>
    </lineage>
</organism>
<dbReference type="AlphaFoldDB" id="A0A2S0UHB4"/>
<dbReference type="PANTHER" id="PTHR30579:SF7">
    <property type="entry name" value="HTH-TYPE TRANSCRIPTIONAL REGULATOR LRHA-RELATED"/>
    <property type="match status" value="1"/>
</dbReference>
<keyword evidence="7" id="KW-1185">Reference proteome</keyword>
<comment type="similarity">
    <text evidence="1">Belongs to the LysR transcriptional regulatory family.</text>
</comment>
<dbReference type="KEGG" id="geh:HYN69_00610"/>
<evidence type="ECO:0000256" key="3">
    <source>
        <dbReference type="ARBA" id="ARBA00023125"/>
    </source>
</evidence>
<name>A0A2S0UHB4_9RHOB</name>
<dbReference type="SUPFAM" id="SSF46785">
    <property type="entry name" value="Winged helix' DNA-binding domain"/>
    <property type="match status" value="1"/>
</dbReference>
<dbReference type="Proteomes" id="UP000244496">
    <property type="component" value="Chromosome"/>
</dbReference>
<dbReference type="InterPro" id="IPR036390">
    <property type="entry name" value="WH_DNA-bd_sf"/>
</dbReference>
<dbReference type="InterPro" id="IPR005119">
    <property type="entry name" value="LysR_subst-bd"/>
</dbReference>
<dbReference type="GO" id="GO:0003700">
    <property type="term" value="F:DNA-binding transcription factor activity"/>
    <property type="evidence" value="ECO:0007669"/>
    <property type="project" value="InterPro"/>
</dbReference>
<dbReference type="EMBL" id="CP028918">
    <property type="protein sequence ID" value="AWB47203.1"/>
    <property type="molecule type" value="Genomic_DNA"/>
</dbReference>
<dbReference type="Gene3D" id="3.40.190.10">
    <property type="entry name" value="Periplasmic binding protein-like II"/>
    <property type="match status" value="2"/>
</dbReference>
<keyword evidence="3" id="KW-0238">DNA-binding</keyword>
<sequence length="298" mass="32681">MAALVNLPTDLLRTFITVVELGGHSKAGAALGRSQPAISLQIGRLEELVKAQLLMQDGRNILPTPAGEALLSYAREMVRTNDEAVSYFHRTDRSGVLRIGLPTDYAVAFLQNTLTRFLHDNPQVDLEIHCDLSRELHKMLRAEELDLIIATMNSPRMPYLSRSWVEQPIWAAADSYVPDPARPVPLGAHLEGCDYRSRMVDALDGAARRWRVVYTGPGISGLQNAVQNGLCITALTKATLLPGMRELAEDEGFPRLEQLRIGLFYKHPRLTAAGLHLVSELVASLESVGSGVTKVTPG</sequence>
<keyword evidence="2" id="KW-0805">Transcription regulation</keyword>
<protein>
    <submittedName>
        <fullName evidence="6">Transcriptional regulator</fullName>
    </submittedName>
</protein>
<dbReference type="Pfam" id="PF03466">
    <property type="entry name" value="LysR_substrate"/>
    <property type="match status" value="1"/>
</dbReference>
<dbReference type="Pfam" id="PF00126">
    <property type="entry name" value="HTH_1"/>
    <property type="match status" value="1"/>
</dbReference>
<feature type="domain" description="HTH lysR-type" evidence="5">
    <location>
        <begin position="7"/>
        <end position="64"/>
    </location>
</feature>
<proteinExistence type="inferred from homology"/>
<dbReference type="OrthoDB" id="9803735at2"/>